<proteinExistence type="predicted"/>
<keyword evidence="1" id="KW-1133">Transmembrane helix</keyword>
<dbReference type="Proteomes" id="UP000552757">
    <property type="component" value="Unassembled WGS sequence"/>
</dbReference>
<protein>
    <submittedName>
        <fullName evidence="2">Uncharacterized protein</fullName>
    </submittedName>
</protein>
<comment type="caution">
    <text evidence="2">The sequence shown here is derived from an EMBL/GenBank/DDBJ whole genome shotgun (WGS) entry which is preliminary data.</text>
</comment>
<evidence type="ECO:0000313" key="2">
    <source>
        <dbReference type="EMBL" id="MBB3981245.1"/>
    </source>
</evidence>
<keyword evidence="1" id="KW-0472">Membrane</keyword>
<dbReference type="AlphaFoldDB" id="A0A7W6GMZ1"/>
<name>A0A7W6GMZ1_9SPHN</name>
<organism evidence="2 3">
    <name type="scientific">Sphingobium fontiphilum</name>
    <dbReference type="NCBI Taxonomy" id="944425"/>
    <lineage>
        <taxon>Bacteria</taxon>
        <taxon>Pseudomonadati</taxon>
        <taxon>Pseudomonadota</taxon>
        <taxon>Alphaproteobacteria</taxon>
        <taxon>Sphingomonadales</taxon>
        <taxon>Sphingomonadaceae</taxon>
        <taxon>Sphingobium</taxon>
    </lineage>
</organism>
<evidence type="ECO:0000313" key="3">
    <source>
        <dbReference type="Proteomes" id="UP000552757"/>
    </source>
</evidence>
<sequence>MDEVGPGLVECDDRSLLLFNLVALVIAGLTWALLV</sequence>
<feature type="transmembrane region" description="Helical" evidence="1">
    <location>
        <begin position="16"/>
        <end position="34"/>
    </location>
</feature>
<gene>
    <name evidence="2" type="ORF">GGR44_000892</name>
</gene>
<accession>A0A7W6GMZ1</accession>
<keyword evidence="1" id="KW-0812">Transmembrane</keyword>
<reference evidence="2 3" key="1">
    <citation type="submission" date="2020-08" db="EMBL/GenBank/DDBJ databases">
        <title>Genomic Encyclopedia of Type Strains, Phase IV (KMG-IV): sequencing the most valuable type-strain genomes for metagenomic binning, comparative biology and taxonomic classification.</title>
        <authorList>
            <person name="Goeker M."/>
        </authorList>
    </citation>
    <scope>NUCLEOTIDE SEQUENCE [LARGE SCALE GENOMIC DNA]</scope>
    <source>
        <strain evidence="2 3">DSM 29348</strain>
    </source>
</reference>
<dbReference type="EMBL" id="JACIEB010000002">
    <property type="protein sequence ID" value="MBB3981245.1"/>
    <property type="molecule type" value="Genomic_DNA"/>
</dbReference>
<keyword evidence="3" id="KW-1185">Reference proteome</keyword>
<evidence type="ECO:0000256" key="1">
    <source>
        <dbReference type="SAM" id="Phobius"/>
    </source>
</evidence>